<organism evidence="3 4">
    <name type="scientific">Salinicoccus halitifaciens</name>
    <dbReference type="NCBI Taxonomy" id="1073415"/>
    <lineage>
        <taxon>Bacteria</taxon>
        <taxon>Bacillati</taxon>
        <taxon>Bacillota</taxon>
        <taxon>Bacilli</taxon>
        <taxon>Bacillales</taxon>
        <taxon>Staphylococcaceae</taxon>
        <taxon>Salinicoccus</taxon>
    </lineage>
</organism>
<keyword evidence="2" id="KW-0472">Membrane</keyword>
<comment type="caution">
    <text evidence="3">The sequence shown here is derived from an EMBL/GenBank/DDBJ whole genome shotgun (WGS) entry which is preliminary data.</text>
</comment>
<keyword evidence="2" id="KW-0812">Transmembrane</keyword>
<evidence type="ECO:0000313" key="3">
    <source>
        <dbReference type="EMBL" id="MET3110485.1"/>
    </source>
</evidence>
<dbReference type="RefSeq" id="WP_354542455.1">
    <property type="nucleotide sequence ID" value="NZ_JBDZDV010000001.1"/>
</dbReference>
<dbReference type="EMBL" id="JBDZDV010000001">
    <property type="protein sequence ID" value="MET3110485.1"/>
    <property type="molecule type" value="Genomic_DNA"/>
</dbReference>
<feature type="compositionally biased region" description="Basic and acidic residues" evidence="1">
    <location>
        <begin position="69"/>
        <end position="78"/>
    </location>
</feature>
<name>A0ABV2E8U3_9STAP</name>
<accession>A0ABV2E8U3</accession>
<dbReference type="Proteomes" id="UP001549019">
    <property type="component" value="Unassembled WGS sequence"/>
</dbReference>
<feature type="region of interest" description="Disordered" evidence="1">
    <location>
        <begin position="69"/>
        <end position="89"/>
    </location>
</feature>
<evidence type="ECO:0000313" key="4">
    <source>
        <dbReference type="Proteomes" id="UP001549019"/>
    </source>
</evidence>
<evidence type="ECO:0000256" key="1">
    <source>
        <dbReference type="SAM" id="MobiDB-lite"/>
    </source>
</evidence>
<evidence type="ECO:0000256" key="2">
    <source>
        <dbReference type="SAM" id="Phobius"/>
    </source>
</evidence>
<gene>
    <name evidence="3" type="ORF">ABHD89_000873</name>
</gene>
<sequence length="205" mass="23805">MENTLRWIHEFLDVILSNFNMAWLLLIVIIVYHKQILDLLGRVTRIGFHDAYVSFRTRQLSEDLGNAVKGHDAEDREIPPVGGGGGGLSEAPASISSDHEMMRLLTNTNLLIGYYYENGSNATVRRMYKFLEKELEKRYSVDFKNSRHAERTIKGRDGEVYRIFNKLKEVYAATLEHDTEELWKLEDVINYSFLIKIALNKMEME</sequence>
<protein>
    <submittedName>
        <fullName evidence="3">Uncharacterized protein</fullName>
    </submittedName>
</protein>
<reference evidence="3 4" key="1">
    <citation type="submission" date="2024-05" db="EMBL/GenBank/DDBJ databases">
        <title>Genomic Encyclopedia of Type Strains, Phase IV (KMG-IV): sequencing the most valuable type-strain genomes for metagenomic binning, comparative biology and taxonomic classification.</title>
        <authorList>
            <person name="Goeker M."/>
        </authorList>
    </citation>
    <scope>NUCLEOTIDE SEQUENCE [LARGE SCALE GENOMIC DNA]</scope>
    <source>
        <strain evidence="3 4">DSM 25286</strain>
    </source>
</reference>
<proteinExistence type="predicted"/>
<keyword evidence="4" id="KW-1185">Reference proteome</keyword>
<keyword evidence="2" id="KW-1133">Transmembrane helix</keyword>
<feature type="transmembrane region" description="Helical" evidence="2">
    <location>
        <begin position="12"/>
        <end position="32"/>
    </location>
</feature>